<keyword evidence="4 6" id="KW-1133">Transmembrane helix</keyword>
<evidence type="ECO:0000313" key="8">
    <source>
        <dbReference type="Proteomes" id="UP001516620"/>
    </source>
</evidence>
<protein>
    <submittedName>
        <fullName evidence="7">Amino acid transporter</fullName>
    </submittedName>
</protein>
<evidence type="ECO:0000256" key="3">
    <source>
        <dbReference type="ARBA" id="ARBA00022692"/>
    </source>
</evidence>
<keyword evidence="8" id="KW-1185">Reference proteome</keyword>
<proteinExistence type="predicted"/>
<dbReference type="EMBL" id="JADCNN020000002">
    <property type="protein sequence ID" value="MBM6994579.1"/>
    <property type="molecule type" value="Genomic_DNA"/>
</dbReference>
<evidence type="ECO:0000256" key="2">
    <source>
        <dbReference type="ARBA" id="ARBA00022475"/>
    </source>
</evidence>
<feature type="transmembrane region" description="Helical" evidence="6">
    <location>
        <begin position="185"/>
        <end position="204"/>
    </location>
</feature>
<feature type="transmembrane region" description="Helical" evidence="6">
    <location>
        <begin position="39"/>
        <end position="67"/>
    </location>
</feature>
<name>A0ABS2H504_9BACL</name>
<evidence type="ECO:0000256" key="1">
    <source>
        <dbReference type="ARBA" id="ARBA00004651"/>
    </source>
</evidence>
<feature type="transmembrane region" description="Helical" evidence="6">
    <location>
        <begin position="112"/>
        <end position="133"/>
    </location>
</feature>
<comment type="caution">
    <text evidence="7">The sequence shown here is derived from an EMBL/GenBank/DDBJ whole genome shotgun (WGS) entry which is preliminary data.</text>
</comment>
<dbReference type="InterPro" id="IPR001123">
    <property type="entry name" value="LeuE-type"/>
</dbReference>
<dbReference type="Pfam" id="PF01810">
    <property type="entry name" value="LysE"/>
    <property type="match status" value="1"/>
</dbReference>
<evidence type="ECO:0000256" key="5">
    <source>
        <dbReference type="ARBA" id="ARBA00023136"/>
    </source>
</evidence>
<dbReference type="PANTHER" id="PTHR30086:SF20">
    <property type="entry name" value="ARGININE EXPORTER PROTEIN ARGO-RELATED"/>
    <property type="match status" value="1"/>
</dbReference>
<feature type="transmembrane region" description="Helical" evidence="6">
    <location>
        <begin position="73"/>
        <end position="91"/>
    </location>
</feature>
<organism evidence="7 8">
    <name type="scientific">Paenibacillus rhizolycopersici</name>
    <dbReference type="NCBI Taxonomy" id="2780073"/>
    <lineage>
        <taxon>Bacteria</taxon>
        <taxon>Bacillati</taxon>
        <taxon>Bacillota</taxon>
        <taxon>Bacilli</taxon>
        <taxon>Bacillales</taxon>
        <taxon>Paenibacillaceae</taxon>
        <taxon>Paenibacillus</taxon>
    </lineage>
</organism>
<dbReference type="RefSeq" id="WP_193416706.1">
    <property type="nucleotide sequence ID" value="NZ_JADCNN020000002.1"/>
</dbReference>
<sequence length="207" mass="21546">MLGAAIHGFLLAFGLILPLGVQNVFVFNQGAASRKLRRALPAVLTAAVGDTILILLAVLGVTVLVLSWTWLKIALFAAGAVFMISIGWTIWRDASAPASAGPSGLPAKKQAVFALSVTFLNPHAILDTIGVIGTSSLGYAGGAKWAFTLATILVSWMWFFGLAMAGKTIGSLDRGGALLRGINRVSALIVWGMAIYMLYTGVAAGNS</sequence>
<keyword evidence="3 6" id="KW-0812">Transmembrane</keyword>
<gene>
    <name evidence="7" type="ORF">IM700_002755</name>
</gene>
<dbReference type="Proteomes" id="UP001516620">
    <property type="component" value="Unassembled WGS sequence"/>
</dbReference>
<comment type="subcellular location">
    <subcellularLocation>
        <location evidence="1">Cell membrane</location>
        <topology evidence="1">Multi-pass membrane protein</topology>
    </subcellularLocation>
</comment>
<dbReference type="PANTHER" id="PTHR30086">
    <property type="entry name" value="ARGININE EXPORTER PROTEIN ARGO"/>
    <property type="match status" value="1"/>
</dbReference>
<feature type="transmembrane region" description="Helical" evidence="6">
    <location>
        <begin position="6"/>
        <end position="27"/>
    </location>
</feature>
<keyword evidence="5 6" id="KW-0472">Membrane</keyword>
<keyword evidence="2" id="KW-1003">Cell membrane</keyword>
<evidence type="ECO:0000256" key="4">
    <source>
        <dbReference type="ARBA" id="ARBA00022989"/>
    </source>
</evidence>
<accession>A0ABS2H504</accession>
<evidence type="ECO:0000256" key="6">
    <source>
        <dbReference type="SAM" id="Phobius"/>
    </source>
</evidence>
<reference evidence="7 8" key="1">
    <citation type="submission" date="2021-01" db="EMBL/GenBank/DDBJ databases">
        <title>Paenibacillus sp.nov. isolated from the rhizosphere soil of tomato plant.</title>
        <authorList>
            <person name="Thin K.K."/>
            <person name="Zhang X."/>
            <person name="He S."/>
        </authorList>
    </citation>
    <scope>NUCLEOTIDE SEQUENCE [LARGE SCALE GENOMIC DNA]</scope>
    <source>
        <strain evidence="7 8">DXFW5</strain>
    </source>
</reference>
<feature type="transmembrane region" description="Helical" evidence="6">
    <location>
        <begin position="145"/>
        <end position="165"/>
    </location>
</feature>
<evidence type="ECO:0000313" key="7">
    <source>
        <dbReference type="EMBL" id="MBM6994579.1"/>
    </source>
</evidence>